<feature type="region of interest" description="Disordered" evidence="1">
    <location>
        <begin position="181"/>
        <end position="372"/>
    </location>
</feature>
<dbReference type="Gene3D" id="3.40.50.1010">
    <property type="entry name" value="5'-nuclease"/>
    <property type="match status" value="1"/>
</dbReference>
<dbReference type="PANTHER" id="PTHR22593:SF8">
    <property type="entry name" value="FHA DOMAIN-CONTAINING PROTEIN PS1"/>
    <property type="match status" value="1"/>
</dbReference>
<dbReference type="CDD" id="cd09880">
    <property type="entry name" value="PIN_Smg5-6-like"/>
    <property type="match status" value="1"/>
</dbReference>
<dbReference type="PANTHER" id="PTHR22593">
    <property type="entry name" value="TRANSMEMBRANE PROTEIN 18"/>
    <property type="match status" value="1"/>
</dbReference>
<evidence type="ECO:0000313" key="4">
    <source>
        <dbReference type="RefSeq" id="XP_017697310.2"/>
    </source>
</evidence>
<dbReference type="CDD" id="cd22691">
    <property type="entry name" value="FHA_PS1-like"/>
    <property type="match status" value="1"/>
</dbReference>
<dbReference type="InterPro" id="IPR008984">
    <property type="entry name" value="SMAD_FHA_dom_sf"/>
</dbReference>
<keyword evidence="3" id="KW-1185">Reference proteome</keyword>
<dbReference type="KEGG" id="pda:103703259"/>
<dbReference type="GO" id="GO:0031965">
    <property type="term" value="C:nuclear membrane"/>
    <property type="evidence" value="ECO:0007669"/>
    <property type="project" value="TreeGrafter"/>
</dbReference>
<proteinExistence type="predicted"/>
<dbReference type="Pfam" id="PF00498">
    <property type="entry name" value="FHA"/>
    <property type="match status" value="1"/>
</dbReference>
<evidence type="ECO:0000313" key="3">
    <source>
        <dbReference type="Proteomes" id="UP000228380"/>
    </source>
</evidence>
<evidence type="ECO:0000256" key="1">
    <source>
        <dbReference type="SAM" id="MobiDB-lite"/>
    </source>
</evidence>
<dbReference type="GeneID" id="103703259"/>
<reference evidence="3" key="1">
    <citation type="journal article" date="2019" name="Nat. Commun.">
        <title>Genome-wide association mapping of date palm fruit traits.</title>
        <authorList>
            <person name="Hazzouri K.M."/>
            <person name="Gros-Balthazard M."/>
            <person name="Flowers J.M."/>
            <person name="Copetti D."/>
            <person name="Lemansour A."/>
            <person name="Lebrun M."/>
            <person name="Masmoudi K."/>
            <person name="Ferrand S."/>
            <person name="Dhar M.I."/>
            <person name="Fresquez Z.A."/>
            <person name="Rosas U."/>
            <person name="Zhang J."/>
            <person name="Talag J."/>
            <person name="Lee S."/>
            <person name="Kudrna D."/>
            <person name="Powell R.F."/>
            <person name="Leitch I.J."/>
            <person name="Krueger R.R."/>
            <person name="Wing R.A."/>
            <person name="Amiri K.M.A."/>
            <person name="Purugganan M.D."/>
        </authorList>
    </citation>
    <scope>NUCLEOTIDE SEQUENCE [LARGE SCALE GENOMIC DNA]</scope>
    <source>
        <strain evidence="3">cv. Khalas</strain>
    </source>
</reference>
<feature type="compositionally biased region" description="Basic residues" evidence="1">
    <location>
        <begin position="258"/>
        <end position="272"/>
    </location>
</feature>
<dbReference type="AlphaFoldDB" id="A0A8B7MTB5"/>
<dbReference type="Gene3D" id="2.60.200.20">
    <property type="match status" value="1"/>
</dbReference>
<sequence length="848" mass="95231">MADKKENQEEKEIKIPVFSVLKKGIVLKNIILNSPPPEPIPSVLKSRENGDASNQEGEPIIFGRHPDCHIVLDHPSISRFHLEARAIPLMQKLSVTDRSSVHGTWVSGTKIPPNVPMELVEGDTVRLGASTREYRLQWVPLSRAFEMENPLSPLLEEKEETHQEDKPGQLITDPYELWDTEIPSAPPMPDCMNPSPSDVPFSLPVEGEEQKPERRGSMEENSSSFSSVAPLQESVGSSFPREQEIGYPERGHPSPMGSKKRASSLLSRRSKSKTVSFLRIHTGRSRENISNMSSDAEVEVGVKKENGALSERSKKEEAIRRDLPDNLGGKEEEKEAAAAAAEEEESFGLDKENMTPKGSISRKLKSRRPDLRESSTLVTTYLNMEEDVFHSDMEYWRPEVLRDLKLNEPTYENVVKSERDEEMFGSDKENLTPSISSGRMIKERSYKMLQRSSFNTIAASNVVEGVFDSDKENRTPEIPREMKPEKPSFGRHIKTEDEEDEAFPSDKENLTPQGSFSLKAKEISSKSSARIGREMMRKGVDRMPLQLLFENYSSTKSSYVNDAQTAPSDGNCTSVNHTEGIGDEMNICSIQSMDREREEKKIWNMVVDTSCFLDDESRRSLQLLEGLKGTHLIIPRIVIRELDSLKRRESLFRKSTKASSVLQWIEDCMVHTSWWIHVQNSMEIMPVAPTPPASPQSQLGNGSSDFGAGASNSIAFSAWGSLMEIVSPTAEDHILDCAILFKKIKDGQFVLLSNSVTLKIKAMAEGLICESPKEFRESLVNPFSKRFLWVDSSPRGSTWSCSDETGLVENYYHQRPTVRKAVKAAEAVKGLKLILLHNSHYGQTNSVK</sequence>
<feature type="compositionally biased region" description="Basic and acidic residues" evidence="1">
    <location>
        <begin position="300"/>
        <end position="336"/>
    </location>
</feature>
<dbReference type="SUPFAM" id="SSF49879">
    <property type="entry name" value="SMAD/FHA domain"/>
    <property type="match status" value="1"/>
</dbReference>
<protein>
    <submittedName>
        <fullName evidence="4">FHA domain-containing protein PS1-like</fullName>
    </submittedName>
</protein>
<gene>
    <name evidence="4" type="primary">LOC103703259</name>
</gene>
<name>A0A8B7MTB5_PHODC</name>
<feature type="domain" description="FHA" evidence="2">
    <location>
        <begin position="60"/>
        <end position="111"/>
    </location>
</feature>
<accession>A0A8B7MTB5</accession>
<dbReference type="InterPro" id="IPR002716">
    <property type="entry name" value="PIN_dom"/>
</dbReference>
<dbReference type="Proteomes" id="UP000228380">
    <property type="component" value="Chromosome 10"/>
</dbReference>
<dbReference type="InterPro" id="IPR000253">
    <property type="entry name" value="FHA_dom"/>
</dbReference>
<feature type="compositionally biased region" description="Basic and acidic residues" evidence="1">
    <location>
        <begin position="241"/>
        <end position="252"/>
    </location>
</feature>
<dbReference type="SMART" id="SM00240">
    <property type="entry name" value="FHA"/>
    <property type="match status" value="1"/>
</dbReference>
<organism evidence="3 4">
    <name type="scientific">Phoenix dactylifera</name>
    <name type="common">Date palm</name>
    <dbReference type="NCBI Taxonomy" id="42345"/>
    <lineage>
        <taxon>Eukaryota</taxon>
        <taxon>Viridiplantae</taxon>
        <taxon>Streptophyta</taxon>
        <taxon>Embryophyta</taxon>
        <taxon>Tracheophyta</taxon>
        <taxon>Spermatophyta</taxon>
        <taxon>Magnoliopsida</taxon>
        <taxon>Liliopsida</taxon>
        <taxon>Arecaceae</taxon>
        <taxon>Coryphoideae</taxon>
        <taxon>Phoeniceae</taxon>
        <taxon>Phoenix</taxon>
    </lineage>
</organism>
<dbReference type="PROSITE" id="PS50006">
    <property type="entry name" value="FHA_DOMAIN"/>
    <property type="match status" value="1"/>
</dbReference>
<dbReference type="RefSeq" id="XP_017697310.2">
    <property type="nucleotide sequence ID" value="XM_017841821.3"/>
</dbReference>
<reference evidence="4" key="2">
    <citation type="submission" date="2025-08" db="UniProtKB">
        <authorList>
            <consortium name="RefSeq"/>
        </authorList>
    </citation>
    <scope>IDENTIFICATION</scope>
    <source>
        <tissue evidence="4">Young leaves</tissue>
    </source>
</reference>
<feature type="compositionally biased region" description="Basic and acidic residues" evidence="1">
    <location>
        <begin position="208"/>
        <end position="218"/>
    </location>
</feature>
<dbReference type="OrthoDB" id="444265at2759"/>
<dbReference type="Pfam" id="PF13638">
    <property type="entry name" value="PIN_4"/>
    <property type="match status" value="1"/>
</dbReference>
<evidence type="ECO:0000259" key="2">
    <source>
        <dbReference type="PROSITE" id="PS50006"/>
    </source>
</evidence>